<sequence length="191" mass="22213">MKTDVLLLYMCVFVCGLCECKTFTRCSLATELIKTKLIEKTFLGNWVCLIEKESNRDTKAYIETASGKKYYGLYQIPNRWCREGKKGGDCNIKCELLLDDDIRDDTECAVNIFHKEGFKYWPKWTTRCKNDNFITTEIYKCPDLSTRSEDLLRSESLRRRRKQARVGMKLVTSPKTYFVDHVLRGQAIAAS</sequence>
<evidence type="ECO:0000256" key="4">
    <source>
        <dbReference type="ARBA" id="ARBA00022529"/>
    </source>
</evidence>
<name>A0A1E1WP73_PECGO</name>
<accession>A0A1E1WP73</accession>
<feature type="domain" description="Glycosyl hydrolases family 22 (GH22)" evidence="12">
    <location>
        <begin position="90"/>
        <end position="108"/>
    </location>
</feature>
<evidence type="ECO:0000256" key="8">
    <source>
        <dbReference type="ARBA" id="ARBA00023295"/>
    </source>
</evidence>
<keyword evidence="8" id="KW-0326">Glycosidase</keyword>
<proteinExistence type="inferred from homology"/>
<evidence type="ECO:0000256" key="1">
    <source>
        <dbReference type="ARBA" id="ARBA00000632"/>
    </source>
</evidence>
<dbReference type="InterPro" id="IPR023346">
    <property type="entry name" value="Lysozyme-like_dom_sf"/>
</dbReference>
<comment type="similarity">
    <text evidence="10">Belongs to the glycosyl hydrolase 22 family.</text>
</comment>
<evidence type="ECO:0000259" key="12">
    <source>
        <dbReference type="PROSITE" id="PS00128"/>
    </source>
</evidence>
<evidence type="ECO:0000256" key="10">
    <source>
        <dbReference type="RuleBase" id="RU004440"/>
    </source>
</evidence>
<keyword evidence="11" id="KW-0732">Signal</keyword>
<dbReference type="SUPFAM" id="SSF53955">
    <property type="entry name" value="Lysozyme-like"/>
    <property type="match status" value="1"/>
</dbReference>
<organism evidence="13">
    <name type="scientific">Pectinophora gossypiella</name>
    <name type="common">Cotton pink bollworm</name>
    <name type="synonym">Depressaria gossypiella</name>
    <dbReference type="NCBI Taxonomy" id="13191"/>
    <lineage>
        <taxon>Eukaryota</taxon>
        <taxon>Metazoa</taxon>
        <taxon>Ecdysozoa</taxon>
        <taxon>Arthropoda</taxon>
        <taxon>Hexapoda</taxon>
        <taxon>Insecta</taxon>
        <taxon>Pterygota</taxon>
        <taxon>Neoptera</taxon>
        <taxon>Endopterygota</taxon>
        <taxon>Lepidoptera</taxon>
        <taxon>Glossata</taxon>
        <taxon>Ditrysia</taxon>
        <taxon>Gelechioidea</taxon>
        <taxon>Gelechiidae</taxon>
        <taxon>Apatetrinae</taxon>
        <taxon>Pectinophora</taxon>
    </lineage>
</organism>
<evidence type="ECO:0000256" key="11">
    <source>
        <dbReference type="SAM" id="SignalP"/>
    </source>
</evidence>
<dbReference type="SMART" id="SM00263">
    <property type="entry name" value="LYZ1"/>
    <property type="match status" value="1"/>
</dbReference>
<gene>
    <name evidence="13" type="ORF">g.4709</name>
</gene>
<dbReference type="EC" id="3.2.1.17" evidence="2"/>
<dbReference type="PANTHER" id="PTHR11407">
    <property type="entry name" value="LYSOZYME C"/>
    <property type="match status" value="1"/>
</dbReference>
<reference evidence="13" key="1">
    <citation type="submission" date="2015-09" db="EMBL/GenBank/DDBJ databases">
        <title>De novo assembly of Pectinophora gossypiella (Pink Bollworm) gut transcriptome.</title>
        <authorList>
            <person name="Tassone E.E."/>
        </authorList>
    </citation>
    <scope>NUCLEOTIDE SEQUENCE</scope>
</reference>
<dbReference type="PRINTS" id="PR00135">
    <property type="entry name" value="LYZLACT"/>
</dbReference>
<keyword evidence="6" id="KW-0378">Hydrolase</keyword>
<comment type="catalytic activity">
    <reaction evidence="1">
        <text>Hydrolysis of (1-&gt;4)-beta-linkages between N-acetylmuramic acid and N-acetyl-D-glucosamine residues in a peptidoglycan and between N-acetyl-D-glucosamine residues in chitodextrins.</text>
        <dbReference type="EC" id="3.2.1.17"/>
    </reaction>
</comment>
<dbReference type="OrthoDB" id="17373at2759"/>
<dbReference type="AlphaFoldDB" id="A0A1E1WP73"/>
<evidence type="ECO:0000256" key="7">
    <source>
        <dbReference type="ARBA" id="ARBA00023157"/>
    </source>
</evidence>
<evidence type="ECO:0000256" key="9">
    <source>
        <dbReference type="ARBA" id="ARBA00031262"/>
    </source>
</evidence>
<evidence type="ECO:0000256" key="6">
    <source>
        <dbReference type="ARBA" id="ARBA00022801"/>
    </source>
</evidence>
<evidence type="ECO:0000256" key="2">
    <source>
        <dbReference type="ARBA" id="ARBA00012732"/>
    </source>
</evidence>
<keyword evidence="4" id="KW-0929">Antimicrobial</keyword>
<dbReference type="InterPro" id="IPR019799">
    <property type="entry name" value="Glyco_hydro_22_CS"/>
</dbReference>
<protein>
    <recommendedName>
        <fullName evidence="3">Lysozyme</fullName>
        <ecNumber evidence="2">3.2.1.17</ecNumber>
    </recommendedName>
    <alternativeName>
        <fullName evidence="9">1,4-beta-N-acetylmuramidase</fullName>
    </alternativeName>
</protein>
<evidence type="ECO:0000256" key="3">
    <source>
        <dbReference type="ARBA" id="ARBA00020438"/>
    </source>
</evidence>
<feature type="signal peptide" evidence="11">
    <location>
        <begin position="1"/>
        <end position="20"/>
    </location>
</feature>
<dbReference type="EMBL" id="GDQN01002201">
    <property type="protein sequence ID" value="JAT88853.1"/>
    <property type="molecule type" value="Transcribed_RNA"/>
</dbReference>
<evidence type="ECO:0000313" key="13">
    <source>
        <dbReference type="EMBL" id="JAT88853.1"/>
    </source>
</evidence>
<keyword evidence="5" id="KW-0081">Bacteriolytic enzyme</keyword>
<dbReference type="GO" id="GO:0003796">
    <property type="term" value="F:lysozyme activity"/>
    <property type="evidence" value="ECO:0007669"/>
    <property type="project" value="UniProtKB-EC"/>
</dbReference>
<dbReference type="GO" id="GO:0031640">
    <property type="term" value="P:killing of cells of another organism"/>
    <property type="evidence" value="ECO:0007669"/>
    <property type="project" value="UniProtKB-KW"/>
</dbReference>
<dbReference type="GO" id="GO:0042742">
    <property type="term" value="P:defense response to bacterium"/>
    <property type="evidence" value="ECO:0007669"/>
    <property type="project" value="UniProtKB-KW"/>
</dbReference>
<dbReference type="PROSITE" id="PS00128">
    <property type="entry name" value="GLYCOSYL_HYDROL_F22_1"/>
    <property type="match status" value="1"/>
</dbReference>
<dbReference type="PROSITE" id="PS51348">
    <property type="entry name" value="GLYCOSYL_HYDROL_F22_2"/>
    <property type="match status" value="1"/>
</dbReference>
<keyword evidence="7" id="KW-1015">Disulfide bond</keyword>
<dbReference type="InterPro" id="IPR001916">
    <property type="entry name" value="Glyco_hydro_22"/>
</dbReference>
<evidence type="ECO:0000256" key="5">
    <source>
        <dbReference type="ARBA" id="ARBA00022638"/>
    </source>
</evidence>
<dbReference type="PANTHER" id="PTHR11407:SF63">
    <property type="entry name" value="LYSOZYME C"/>
    <property type="match status" value="1"/>
</dbReference>
<dbReference type="Gene3D" id="1.10.530.10">
    <property type="match status" value="1"/>
</dbReference>
<feature type="chain" id="PRO_5009115490" description="Lysozyme" evidence="11">
    <location>
        <begin position="21"/>
        <end position="191"/>
    </location>
</feature>
<dbReference type="Pfam" id="PF00062">
    <property type="entry name" value="Lys"/>
    <property type="match status" value="1"/>
</dbReference>